<gene>
    <name evidence="4" type="ORF">I8J30_06900</name>
</gene>
<evidence type="ECO:0000313" key="4">
    <source>
        <dbReference type="EMBL" id="MBP3962431.1"/>
    </source>
</evidence>
<dbReference type="Pfam" id="PF08240">
    <property type="entry name" value="ADH_N"/>
    <property type="match status" value="1"/>
</dbReference>
<dbReference type="PANTHER" id="PTHR43401:SF2">
    <property type="entry name" value="L-THREONINE 3-DEHYDROGENASE"/>
    <property type="match status" value="1"/>
</dbReference>
<dbReference type="SUPFAM" id="SSF50129">
    <property type="entry name" value="GroES-like"/>
    <property type="match status" value="1"/>
</dbReference>
<feature type="domain" description="Alcohol dehydrogenase-like N-terminal" evidence="3">
    <location>
        <begin position="64"/>
        <end position="98"/>
    </location>
</feature>
<dbReference type="InterPro" id="IPR013154">
    <property type="entry name" value="ADH-like_N"/>
</dbReference>
<comment type="caution">
    <text evidence="4">The sequence shown here is derived from an EMBL/GenBank/DDBJ whole genome shotgun (WGS) entry which is preliminary data.</text>
</comment>
<dbReference type="PANTHER" id="PTHR43401">
    <property type="entry name" value="L-THREONINE 3-DEHYDROGENASE"/>
    <property type="match status" value="1"/>
</dbReference>
<evidence type="ECO:0000256" key="1">
    <source>
        <dbReference type="ARBA" id="ARBA00023002"/>
    </source>
</evidence>
<evidence type="ECO:0000313" key="5">
    <source>
        <dbReference type="Proteomes" id="UP000673394"/>
    </source>
</evidence>
<organism evidence="4 5">
    <name type="scientific">Paenibacillus lignilyticus</name>
    <dbReference type="NCBI Taxonomy" id="1172615"/>
    <lineage>
        <taxon>Bacteria</taxon>
        <taxon>Bacillati</taxon>
        <taxon>Bacillota</taxon>
        <taxon>Bacilli</taxon>
        <taxon>Bacillales</taxon>
        <taxon>Paenibacillaceae</taxon>
        <taxon>Paenibacillus</taxon>
    </lineage>
</organism>
<dbReference type="InterPro" id="IPR013149">
    <property type="entry name" value="ADH-like_C"/>
</dbReference>
<dbReference type="RefSeq" id="WP_210656639.1">
    <property type="nucleotide sequence ID" value="NZ_JAGKSP010000002.1"/>
</dbReference>
<dbReference type="InterPro" id="IPR036291">
    <property type="entry name" value="NAD(P)-bd_dom_sf"/>
</dbReference>
<dbReference type="Pfam" id="PF00107">
    <property type="entry name" value="ADH_zinc_N"/>
    <property type="match status" value="1"/>
</dbReference>
<dbReference type="Gene3D" id="3.90.180.10">
    <property type="entry name" value="Medium-chain alcohol dehydrogenases, catalytic domain"/>
    <property type="match status" value="2"/>
</dbReference>
<sequence>MKALAVVFETKEVVSVRTVEVPEPTDRDVVIELEYSWISIGTESSFFRGERISGEVPYTEGGPWPFPHVPGYQKVGRVISAGAEVTHVKAGDRVFASVSKVDGMYFDFGGHINPSVTDGSQVWKLSEDGPEPLAYSGTVLTQVGYNCGMRPPVTAGDIAVVIGDGLVGQWAAQTLAHRGAQVYLLGHREERLKLALAGGYAIPLNGHNSDPVQVLESENKQLAIVIDTVGSLETFRKLQPLMKHDSHLVSAGYLGEAGLIDIQKLREQEITLHTPSGWSAERMAATIAAIGEGWLTTEQLITHRFPATDAAEAWELITAPKSPCLGVILDWRQV</sequence>
<feature type="domain" description="Alcohol dehydrogenase-like C-terminal" evidence="2">
    <location>
        <begin position="167"/>
        <end position="274"/>
    </location>
</feature>
<dbReference type="InterPro" id="IPR050129">
    <property type="entry name" value="Zn_alcohol_dh"/>
</dbReference>
<reference evidence="4 5" key="1">
    <citation type="submission" date="2021-04" db="EMBL/GenBank/DDBJ databases">
        <title>Paenibacillus sp. DLE-14 whole genome sequence.</title>
        <authorList>
            <person name="Ham Y.J."/>
        </authorList>
    </citation>
    <scope>NUCLEOTIDE SEQUENCE [LARGE SCALE GENOMIC DNA]</scope>
    <source>
        <strain evidence="4 5">DLE-14</strain>
    </source>
</reference>
<name>A0ABS5C8V4_9BACL</name>
<protein>
    <submittedName>
        <fullName evidence="4">Zinc-binding dehydrogenase</fullName>
    </submittedName>
</protein>
<evidence type="ECO:0000259" key="2">
    <source>
        <dbReference type="Pfam" id="PF00107"/>
    </source>
</evidence>
<accession>A0ABS5C8V4</accession>
<dbReference type="EMBL" id="JAGKSP010000002">
    <property type="protein sequence ID" value="MBP3962431.1"/>
    <property type="molecule type" value="Genomic_DNA"/>
</dbReference>
<keyword evidence="5" id="KW-1185">Reference proteome</keyword>
<dbReference type="InterPro" id="IPR011032">
    <property type="entry name" value="GroES-like_sf"/>
</dbReference>
<keyword evidence="1" id="KW-0560">Oxidoreductase</keyword>
<dbReference type="Proteomes" id="UP000673394">
    <property type="component" value="Unassembled WGS sequence"/>
</dbReference>
<proteinExistence type="predicted"/>
<dbReference type="Gene3D" id="3.40.50.720">
    <property type="entry name" value="NAD(P)-binding Rossmann-like Domain"/>
    <property type="match status" value="1"/>
</dbReference>
<evidence type="ECO:0000259" key="3">
    <source>
        <dbReference type="Pfam" id="PF08240"/>
    </source>
</evidence>
<dbReference type="SUPFAM" id="SSF51735">
    <property type="entry name" value="NAD(P)-binding Rossmann-fold domains"/>
    <property type="match status" value="1"/>
</dbReference>